<protein>
    <recommendedName>
        <fullName evidence="2">DUF6705 domain-containing protein</fullName>
    </recommendedName>
</protein>
<gene>
    <name evidence="3" type="ORF">BMF97_00890</name>
</gene>
<dbReference type="EMBL" id="MPOG01000001">
    <property type="protein sequence ID" value="OOH97852.1"/>
    <property type="molecule type" value="Genomic_DNA"/>
</dbReference>
<dbReference type="InterPro" id="IPR046551">
    <property type="entry name" value="DUF6705"/>
</dbReference>
<name>A0A1T3F4V3_ELIME</name>
<reference evidence="3 4" key="1">
    <citation type="submission" date="2016-11" db="EMBL/GenBank/DDBJ databases">
        <title>Genome sequence and comparative genomic analysis of clinical strain Elizabethkingia meningoseptica 61421 PRCM.</title>
        <authorList>
            <person name="Wang M."/>
            <person name="Hu S."/>
            <person name="Cao L."/>
            <person name="Jiang T."/>
            <person name="Zhou Y."/>
            <person name="Ming D."/>
        </authorList>
    </citation>
    <scope>NUCLEOTIDE SEQUENCE [LARGE SCALE GENOMIC DNA]</scope>
    <source>
        <strain evidence="3 4">61421 PRCM</strain>
    </source>
</reference>
<sequence>MKNLFFIIVNLMLSLSLKAQILPLNTYYTEITTNSYLKDLDNILPRYTGTWRTDYNGANIYLTIDNVTKHPSKFGNISFYNDVLFVRYVIKNSDGAIIQSTLGKAITEANIKSIIPRPDNTIAFTYSGGDCGVGSGRIFLEYIDTTHLKWSYYPESSLIIAEECPQGSDLKVYLPKTEDLVFTKQ</sequence>
<accession>A0A1T3F4V3</accession>
<evidence type="ECO:0000313" key="4">
    <source>
        <dbReference type="Proteomes" id="UP000188947"/>
    </source>
</evidence>
<evidence type="ECO:0000313" key="3">
    <source>
        <dbReference type="EMBL" id="OOH97852.1"/>
    </source>
</evidence>
<dbReference type="AlphaFoldDB" id="A0A1T3F4V3"/>
<feature type="chain" id="PRO_5030034601" description="DUF6705 domain-containing protein" evidence="1">
    <location>
        <begin position="20"/>
        <end position="185"/>
    </location>
</feature>
<feature type="signal peptide" evidence="1">
    <location>
        <begin position="1"/>
        <end position="19"/>
    </location>
</feature>
<dbReference type="STRING" id="238.BBD35_03220"/>
<organism evidence="3 4">
    <name type="scientific">Elizabethkingia meningoseptica</name>
    <name type="common">Chryseobacterium meningosepticum</name>
    <dbReference type="NCBI Taxonomy" id="238"/>
    <lineage>
        <taxon>Bacteria</taxon>
        <taxon>Pseudomonadati</taxon>
        <taxon>Bacteroidota</taxon>
        <taxon>Flavobacteriia</taxon>
        <taxon>Flavobacteriales</taxon>
        <taxon>Weeksellaceae</taxon>
        <taxon>Elizabethkingia</taxon>
    </lineage>
</organism>
<proteinExistence type="predicted"/>
<keyword evidence="4" id="KW-1185">Reference proteome</keyword>
<evidence type="ECO:0000259" key="2">
    <source>
        <dbReference type="Pfam" id="PF20448"/>
    </source>
</evidence>
<dbReference type="Proteomes" id="UP000188947">
    <property type="component" value="Unassembled WGS sequence"/>
</dbReference>
<dbReference type="RefSeq" id="WP_070904870.1">
    <property type="nucleotide sequence ID" value="NZ_CP016378.1"/>
</dbReference>
<comment type="caution">
    <text evidence="3">The sequence shown here is derived from an EMBL/GenBank/DDBJ whole genome shotgun (WGS) entry which is preliminary data.</text>
</comment>
<keyword evidence="1" id="KW-0732">Signal</keyword>
<evidence type="ECO:0000256" key="1">
    <source>
        <dbReference type="SAM" id="SignalP"/>
    </source>
</evidence>
<dbReference type="Pfam" id="PF20448">
    <property type="entry name" value="DUF6705"/>
    <property type="match status" value="1"/>
</dbReference>
<feature type="domain" description="DUF6705" evidence="2">
    <location>
        <begin position="1"/>
        <end position="185"/>
    </location>
</feature>
<dbReference type="OrthoDB" id="1452870at2"/>